<organism evidence="1 2">
    <name type="scientific">Prochlorococcus marinus (strain MIT 9313)</name>
    <dbReference type="NCBI Taxonomy" id="74547"/>
    <lineage>
        <taxon>Bacteria</taxon>
        <taxon>Bacillati</taxon>
        <taxon>Cyanobacteriota</taxon>
        <taxon>Cyanophyceae</taxon>
        <taxon>Synechococcales</taxon>
        <taxon>Prochlorococcaceae</taxon>
        <taxon>Prochlorococcus</taxon>
    </lineage>
</organism>
<dbReference type="EMBL" id="BX548175">
    <property type="protein sequence ID" value="CAX32399.1"/>
    <property type="molecule type" value="Genomic_DNA"/>
</dbReference>
<sequence>MAVKFTFESQTEIYYMLKALNQTQWCVENGLLEMDRKSLKGFQTLRKKFADFALANP</sequence>
<reference evidence="1 2" key="1">
    <citation type="journal article" date="2003" name="Nature">
        <title>Genome divergence in two Prochlorococcus ecotypes reflects oceanic niche differentiation.</title>
        <authorList>
            <person name="Rocap G."/>
            <person name="Larimer F.W."/>
            <person name="Lamerdin J.E."/>
            <person name="Malfatti S."/>
            <person name="Chain P."/>
            <person name="Ahlgren N.A."/>
            <person name="Arellano A."/>
            <person name="Coleman M."/>
            <person name="Hauser L."/>
            <person name="Hess W.R."/>
            <person name="Johnson Z.I."/>
            <person name="Land M.L."/>
            <person name="Lindell D."/>
            <person name="Post A.F."/>
            <person name="Regala W."/>
            <person name="Shah M."/>
            <person name="Shaw S.L."/>
            <person name="Steglich C."/>
            <person name="Sullivan M.B."/>
            <person name="Ting C.S."/>
            <person name="Tolonen A."/>
            <person name="Webb E.A."/>
            <person name="Zinser E.R."/>
            <person name="Chisholm S.W."/>
        </authorList>
    </citation>
    <scope>NUCLEOTIDE SEQUENCE [LARGE SCALE GENOMIC DNA]</scope>
    <source>
        <strain evidence="2">MIT 9313</strain>
    </source>
</reference>
<keyword evidence="2" id="KW-1185">Reference proteome</keyword>
<proteinExistence type="predicted"/>
<evidence type="ECO:0000313" key="2">
    <source>
        <dbReference type="Proteomes" id="UP000001423"/>
    </source>
</evidence>
<dbReference type="KEGG" id="pmt:PMT_2880"/>
<dbReference type="eggNOG" id="ENOG5032GW9">
    <property type="taxonomic scope" value="Bacteria"/>
</dbReference>
<dbReference type="Proteomes" id="UP000001423">
    <property type="component" value="Chromosome"/>
</dbReference>
<accession>B9ESQ0</accession>
<name>B9ESQ0_PROMM</name>
<dbReference type="AlphaFoldDB" id="B9ESQ0"/>
<protein>
    <submittedName>
        <fullName evidence="1">Uncharacterized protein</fullName>
    </submittedName>
</protein>
<evidence type="ECO:0000313" key="1">
    <source>
        <dbReference type="EMBL" id="CAX32399.1"/>
    </source>
</evidence>
<gene>
    <name evidence="1" type="ordered locus">PMT_2880</name>
</gene>
<dbReference type="HOGENOM" id="CLU_196787_0_0_3"/>